<evidence type="ECO:0000313" key="3">
    <source>
        <dbReference type="RefSeq" id="XP_055884024.1"/>
    </source>
</evidence>
<dbReference type="OrthoDB" id="6116724at2759"/>
<proteinExistence type="predicted"/>
<gene>
    <name evidence="3" type="primary">LOC106075770</name>
</gene>
<dbReference type="RefSeq" id="XP_055884024.1">
    <property type="nucleotide sequence ID" value="XM_056028049.1"/>
</dbReference>
<protein>
    <submittedName>
        <fullName evidence="3">Uncharacterized protein LOC106075770</fullName>
    </submittedName>
</protein>
<evidence type="ECO:0000256" key="1">
    <source>
        <dbReference type="SAM" id="SignalP"/>
    </source>
</evidence>
<dbReference type="GeneID" id="106075770"/>
<sequence>MRGLLFPLVLLSVLNLTAAQLPVSFLCSTVRCLPGNVCRVIQQCPTCPPRPVCVPCVPRGVDAVCNKNRYLNTLLTGNPLIPSSISARVCNPFQPRSCPFDSVCVAEGTGLGNCCYNRAPPGIPSVNRDPVCIVNRCGPSCPFGQRCELVTICPFVPPCFQEYQCRSIFIPFGLTSSSGNDS</sequence>
<keyword evidence="1" id="KW-0732">Signal</keyword>
<accession>A0A9W3AA15</accession>
<evidence type="ECO:0000313" key="2">
    <source>
        <dbReference type="Proteomes" id="UP001165740"/>
    </source>
</evidence>
<keyword evidence="2" id="KW-1185">Reference proteome</keyword>
<feature type="chain" id="PRO_5040830094" evidence="1">
    <location>
        <begin position="20"/>
        <end position="182"/>
    </location>
</feature>
<dbReference type="Proteomes" id="UP001165740">
    <property type="component" value="Chromosome 4"/>
</dbReference>
<dbReference type="AlphaFoldDB" id="A0A9W3AA15"/>
<organism evidence="2 3">
    <name type="scientific">Biomphalaria glabrata</name>
    <name type="common">Bloodfluke planorb</name>
    <name type="synonym">Freshwater snail</name>
    <dbReference type="NCBI Taxonomy" id="6526"/>
    <lineage>
        <taxon>Eukaryota</taxon>
        <taxon>Metazoa</taxon>
        <taxon>Spiralia</taxon>
        <taxon>Lophotrochozoa</taxon>
        <taxon>Mollusca</taxon>
        <taxon>Gastropoda</taxon>
        <taxon>Heterobranchia</taxon>
        <taxon>Euthyneura</taxon>
        <taxon>Panpulmonata</taxon>
        <taxon>Hygrophila</taxon>
        <taxon>Lymnaeoidea</taxon>
        <taxon>Planorbidae</taxon>
        <taxon>Biomphalaria</taxon>
    </lineage>
</organism>
<name>A0A9W3AA15_BIOGL</name>
<feature type="signal peptide" evidence="1">
    <location>
        <begin position="1"/>
        <end position="19"/>
    </location>
</feature>
<reference evidence="3" key="1">
    <citation type="submission" date="2025-08" db="UniProtKB">
        <authorList>
            <consortium name="RefSeq"/>
        </authorList>
    </citation>
    <scope>IDENTIFICATION</scope>
</reference>